<sequence length="54" mass="5984">MKPLQFVCLVSIALVLIMILCLVDSGHDTPFNVGFTASMSLPFIFSLIVNRNEK</sequence>
<evidence type="ECO:0000256" key="1">
    <source>
        <dbReference type="SAM" id="Phobius"/>
    </source>
</evidence>
<keyword evidence="1" id="KW-0812">Transmembrane</keyword>
<keyword evidence="1" id="KW-0472">Membrane</keyword>
<accession>A0A286FCB8</accession>
<evidence type="ECO:0000313" key="3">
    <source>
        <dbReference type="Proteomes" id="UP000219452"/>
    </source>
</evidence>
<gene>
    <name evidence="2" type="ORF">SAMN06269250_1600</name>
</gene>
<protein>
    <submittedName>
        <fullName evidence="2">Uncharacterized protein</fullName>
    </submittedName>
</protein>
<reference evidence="3" key="1">
    <citation type="submission" date="2017-09" db="EMBL/GenBank/DDBJ databases">
        <authorList>
            <person name="Varghese N."/>
            <person name="Submissions S."/>
        </authorList>
    </citation>
    <scope>NUCLEOTIDE SEQUENCE [LARGE SCALE GENOMIC DNA]</scope>
    <source>
        <strain evidence="3">DSM 29961</strain>
    </source>
</reference>
<dbReference type="AlphaFoldDB" id="A0A286FCB8"/>
<feature type="transmembrane region" description="Helical" evidence="1">
    <location>
        <begin position="31"/>
        <end position="49"/>
    </location>
</feature>
<keyword evidence="1" id="KW-1133">Transmembrane helix</keyword>
<dbReference type="Proteomes" id="UP000219452">
    <property type="component" value="Unassembled WGS sequence"/>
</dbReference>
<name>A0A286FCB8_9BACT</name>
<keyword evidence="3" id="KW-1185">Reference proteome</keyword>
<dbReference type="EMBL" id="OCNH01000001">
    <property type="protein sequence ID" value="SOD80887.1"/>
    <property type="molecule type" value="Genomic_DNA"/>
</dbReference>
<evidence type="ECO:0000313" key="2">
    <source>
        <dbReference type="EMBL" id="SOD80887.1"/>
    </source>
</evidence>
<organism evidence="2 3">
    <name type="scientific">Spirosoma fluviale</name>
    <dbReference type="NCBI Taxonomy" id="1597977"/>
    <lineage>
        <taxon>Bacteria</taxon>
        <taxon>Pseudomonadati</taxon>
        <taxon>Bacteroidota</taxon>
        <taxon>Cytophagia</taxon>
        <taxon>Cytophagales</taxon>
        <taxon>Cytophagaceae</taxon>
        <taxon>Spirosoma</taxon>
    </lineage>
</organism>
<proteinExistence type="predicted"/>
<dbReference type="RefSeq" id="WP_179830136.1">
    <property type="nucleotide sequence ID" value="NZ_OCNH01000001.1"/>
</dbReference>